<dbReference type="PANTHER" id="PTHR33445:SF1">
    <property type="entry name" value="ATP SYNTHASE SUBUNIT B"/>
    <property type="match status" value="1"/>
</dbReference>
<dbReference type="InterPro" id="IPR005864">
    <property type="entry name" value="ATP_synth_F0_bsu_bac"/>
</dbReference>
<dbReference type="GO" id="GO:0046961">
    <property type="term" value="F:proton-transporting ATPase activity, rotational mechanism"/>
    <property type="evidence" value="ECO:0007669"/>
    <property type="project" value="TreeGrafter"/>
</dbReference>
<dbReference type="GO" id="GO:0012505">
    <property type="term" value="C:endomembrane system"/>
    <property type="evidence" value="ECO:0007669"/>
    <property type="project" value="UniProtKB-SubCell"/>
</dbReference>
<evidence type="ECO:0000256" key="6">
    <source>
        <dbReference type="ARBA" id="ARBA00022781"/>
    </source>
</evidence>
<evidence type="ECO:0000256" key="7">
    <source>
        <dbReference type="ARBA" id="ARBA00022989"/>
    </source>
</evidence>
<dbReference type="EMBL" id="CP043939">
    <property type="protein sequence ID" value="QER67881.1"/>
    <property type="molecule type" value="Genomic_DNA"/>
</dbReference>
<dbReference type="KEGG" id="lnn:F0161_08505"/>
<dbReference type="GO" id="GO:0046933">
    <property type="term" value="F:proton-transporting ATP synthase activity, rotational mechanism"/>
    <property type="evidence" value="ECO:0007669"/>
    <property type="project" value="UniProtKB-UniRule"/>
</dbReference>
<evidence type="ECO:0000256" key="9">
    <source>
        <dbReference type="ARBA" id="ARBA00023136"/>
    </source>
</evidence>
<dbReference type="Proteomes" id="UP000325295">
    <property type="component" value="Chromosome"/>
</dbReference>
<dbReference type="HAMAP" id="MF_01398">
    <property type="entry name" value="ATP_synth_b_bprime"/>
    <property type="match status" value="1"/>
</dbReference>
<evidence type="ECO:0000256" key="13">
    <source>
        <dbReference type="HAMAP-Rule" id="MF_01398"/>
    </source>
</evidence>
<organism evidence="16 17">
    <name type="scientific">Paucilactobacillus nenjiangensis</name>
    <dbReference type="NCBI Taxonomy" id="1296540"/>
    <lineage>
        <taxon>Bacteria</taxon>
        <taxon>Bacillati</taxon>
        <taxon>Bacillota</taxon>
        <taxon>Bacilli</taxon>
        <taxon>Lactobacillales</taxon>
        <taxon>Lactobacillaceae</taxon>
        <taxon>Paucilactobacillus</taxon>
    </lineage>
</organism>
<feature type="region of interest" description="Disordered" evidence="15">
    <location>
        <begin position="56"/>
        <end position="82"/>
    </location>
</feature>
<dbReference type="InterPro" id="IPR028987">
    <property type="entry name" value="ATP_synth_B-like_membr_sf"/>
</dbReference>
<feature type="transmembrane region" description="Helical" evidence="13">
    <location>
        <begin position="12"/>
        <end position="32"/>
    </location>
</feature>
<dbReference type="PANTHER" id="PTHR33445">
    <property type="entry name" value="ATP SYNTHASE SUBUNIT B', CHLOROPLASTIC"/>
    <property type="match status" value="1"/>
</dbReference>
<keyword evidence="9 13" id="KW-0472">Membrane</keyword>
<dbReference type="OrthoDB" id="282095at2"/>
<dbReference type="Pfam" id="PF00430">
    <property type="entry name" value="ATP-synt_B"/>
    <property type="match status" value="1"/>
</dbReference>
<evidence type="ECO:0000256" key="4">
    <source>
        <dbReference type="ARBA" id="ARBA00022547"/>
    </source>
</evidence>
<evidence type="ECO:0000256" key="12">
    <source>
        <dbReference type="ARBA" id="ARBA00037847"/>
    </source>
</evidence>
<evidence type="ECO:0000256" key="14">
    <source>
        <dbReference type="RuleBase" id="RU003848"/>
    </source>
</evidence>
<evidence type="ECO:0000256" key="15">
    <source>
        <dbReference type="SAM" id="MobiDB-lite"/>
    </source>
</evidence>
<keyword evidence="8 13" id="KW-0406">Ion transport</keyword>
<keyword evidence="2 13" id="KW-0813">Transport</keyword>
<dbReference type="CDD" id="cd06503">
    <property type="entry name" value="ATP-synt_Fo_b"/>
    <property type="match status" value="1"/>
</dbReference>
<dbReference type="GO" id="GO:0045259">
    <property type="term" value="C:proton-transporting ATP synthase complex"/>
    <property type="evidence" value="ECO:0007669"/>
    <property type="project" value="UniProtKB-KW"/>
</dbReference>
<keyword evidence="3 13" id="KW-1003">Cell membrane</keyword>
<evidence type="ECO:0000256" key="11">
    <source>
        <dbReference type="ARBA" id="ARBA00025198"/>
    </source>
</evidence>
<evidence type="ECO:0000256" key="3">
    <source>
        <dbReference type="ARBA" id="ARBA00022475"/>
    </source>
</evidence>
<comment type="function">
    <text evidence="11 13">F(1)F(0) ATP synthase produces ATP from ADP in the presence of a proton or sodium gradient. F-type ATPases consist of two structural domains, F(1) containing the extramembraneous catalytic core and F(0) containing the membrane proton channel, linked together by a central stalk and a peripheral stalk. During catalysis, ATP synthesis in the catalytic domain of F(1) is coupled via a rotary mechanism of the central stalk subunits to proton translocation.</text>
</comment>
<evidence type="ECO:0000313" key="16">
    <source>
        <dbReference type="EMBL" id="QER67881.1"/>
    </source>
</evidence>
<keyword evidence="10 13" id="KW-0066">ATP synthesis</keyword>
<keyword evidence="6 13" id="KW-0375">Hydrogen ion transport</keyword>
<dbReference type="RefSeq" id="WP_150204305.1">
    <property type="nucleotide sequence ID" value="NZ_CAUQTN010000121.1"/>
</dbReference>
<evidence type="ECO:0000256" key="8">
    <source>
        <dbReference type="ARBA" id="ARBA00023065"/>
    </source>
</evidence>
<dbReference type="SUPFAM" id="SSF81573">
    <property type="entry name" value="F1F0 ATP synthase subunit B, membrane domain"/>
    <property type="match status" value="1"/>
</dbReference>
<dbReference type="Gene3D" id="6.10.250.1580">
    <property type="match status" value="1"/>
</dbReference>
<sequence>MFAQSVLAESNSLYVGDMIFYLVSLVILMLLVKKFAWGPITKMMQDRADKIANDIDSAESSRNEASKLAEQRESELQNSRSEAATIVANAKQSGESQRTQIITSAQIEAQALKENAQQDAEQAREDALKSAKDDVANLSIEIASKIIHKELSAGDQKALIDSYIEGLGKE</sequence>
<keyword evidence="5 13" id="KW-0812">Transmembrane</keyword>
<feature type="compositionally biased region" description="Basic and acidic residues" evidence="15">
    <location>
        <begin position="56"/>
        <end position="75"/>
    </location>
</feature>
<dbReference type="NCBIfam" id="TIGR01144">
    <property type="entry name" value="ATP_synt_b"/>
    <property type="match status" value="1"/>
</dbReference>
<proteinExistence type="inferred from homology"/>
<comment type="subcellular location">
    <subcellularLocation>
        <location evidence="13">Cell membrane</location>
        <topology evidence="13">Single-pass membrane protein</topology>
    </subcellularLocation>
    <subcellularLocation>
        <location evidence="12">Endomembrane system</location>
        <topology evidence="12">Single-pass membrane protein</topology>
    </subcellularLocation>
</comment>
<comment type="similarity">
    <text evidence="1 13 14">Belongs to the ATPase B chain family.</text>
</comment>
<protein>
    <recommendedName>
        <fullName evidence="13">ATP synthase subunit b</fullName>
    </recommendedName>
    <alternativeName>
        <fullName evidence="13">ATP synthase F(0) sector subunit b</fullName>
    </alternativeName>
    <alternativeName>
        <fullName evidence="13">ATPase subunit I</fullName>
    </alternativeName>
    <alternativeName>
        <fullName evidence="13">F-type ATPase subunit b</fullName>
        <shortName evidence="13">F-ATPase subunit b</shortName>
    </alternativeName>
</protein>
<dbReference type="InterPro" id="IPR050059">
    <property type="entry name" value="ATP_synthase_B_chain"/>
</dbReference>
<evidence type="ECO:0000256" key="5">
    <source>
        <dbReference type="ARBA" id="ARBA00022692"/>
    </source>
</evidence>
<gene>
    <name evidence="13 16" type="primary">atpF</name>
    <name evidence="16" type="ORF">F0161_08505</name>
</gene>
<comment type="subunit">
    <text evidence="13">F-type ATPases have 2 components, F(1) - the catalytic core - and F(0) - the membrane proton channel. F(1) has five subunits: alpha(3), beta(3), gamma(1), delta(1), epsilon(1). F(0) has three main subunits: a(1), b(2) and c(10-14). The alpha and beta chains form an alternating ring which encloses part of the gamma chain. F(1) is attached to F(0) by a central stalk formed by the gamma and epsilon chains, while a peripheral stalk is formed by the delta and b chains.</text>
</comment>
<evidence type="ECO:0000256" key="1">
    <source>
        <dbReference type="ARBA" id="ARBA00005513"/>
    </source>
</evidence>
<reference evidence="16 17" key="1">
    <citation type="submission" date="2019-09" db="EMBL/GenBank/DDBJ databases">
        <title>Complete Genome Sequence of Lactobacillus nenjiangensis SH-Y15, isolated from sauerkraut.</title>
        <authorList>
            <person name="Yang H."/>
        </authorList>
    </citation>
    <scope>NUCLEOTIDE SEQUENCE [LARGE SCALE GENOMIC DNA]</scope>
    <source>
        <strain evidence="16 17">SH-Y15</strain>
    </source>
</reference>
<evidence type="ECO:0000256" key="2">
    <source>
        <dbReference type="ARBA" id="ARBA00022448"/>
    </source>
</evidence>
<name>A0A5P1X5Y6_9LACO</name>
<keyword evidence="17" id="KW-1185">Reference proteome</keyword>
<dbReference type="GO" id="GO:0005886">
    <property type="term" value="C:plasma membrane"/>
    <property type="evidence" value="ECO:0007669"/>
    <property type="project" value="UniProtKB-SubCell"/>
</dbReference>
<keyword evidence="7 13" id="KW-1133">Transmembrane helix</keyword>
<dbReference type="AlphaFoldDB" id="A0A5P1X5Y6"/>
<evidence type="ECO:0000256" key="10">
    <source>
        <dbReference type="ARBA" id="ARBA00023310"/>
    </source>
</evidence>
<evidence type="ECO:0000313" key="17">
    <source>
        <dbReference type="Proteomes" id="UP000325295"/>
    </source>
</evidence>
<comment type="function">
    <text evidence="13">Component of the F(0) channel, it forms part of the peripheral stalk, linking F(1) to F(0).</text>
</comment>
<dbReference type="InterPro" id="IPR002146">
    <property type="entry name" value="ATP_synth_b/b'su_bac/chlpt"/>
</dbReference>
<keyword evidence="4 13" id="KW-0138">CF(0)</keyword>
<accession>A0A5P1X5Y6</accession>